<feature type="compositionally biased region" description="Gly residues" evidence="1">
    <location>
        <begin position="11"/>
        <end position="20"/>
    </location>
</feature>
<keyword evidence="2" id="KW-0812">Transmembrane</keyword>
<name>A0A4V6AY20_STRLS</name>
<proteinExistence type="predicted"/>
<feature type="transmembrane region" description="Helical" evidence="2">
    <location>
        <begin position="139"/>
        <end position="159"/>
    </location>
</feature>
<comment type="caution">
    <text evidence="3">The sequence shown here is derived from an EMBL/GenBank/DDBJ whole genome shotgun (WGS) entry which is preliminary data.</text>
</comment>
<keyword evidence="2" id="KW-0472">Membrane</keyword>
<dbReference type="AlphaFoldDB" id="A0A4V6AY20"/>
<gene>
    <name evidence="3" type="ORF">E4U91_12000</name>
</gene>
<feature type="region of interest" description="Disordered" evidence="1">
    <location>
        <begin position="383"/>
        <end position="419"/>
    </location>
</feature>
<feature type="compositionally biased region" description="Polar residues" evidence="1">
    <location>
        <begin position="407"/>
        <end position="419"/>
    </location>
</feature>
<feature type="transmembrane region" description="Helical" evidence="2">
    <location>
        <begin position="243"/>
        <end position="262"/>
    </location>
</feature>
<feature type="transmembrane region" description="Helical" evidence="2">
    <location>
        <begin position="71"/>
        <end position="91"/>
    </location>
</feature>
<evidence type="ECO:0000313" key="3">
    <source>
        <dbReference type="EMBL" id="TKT04973.1"/>
    </source>
</evidence>
<keyword evidence="2" id="KW-1133">Transmembrane helix</keyword>
<sequence>MEKRPPEPSGRGPGGAGASGEPGGCLVVAIRMPVRIVALVLVVPVRMAWDALAAAGRFLHRTVGRPVGRALAWLARAVCVWPFVALWRWVLVPAGRGLAWLARVLVVVPAGWAHRYLLAPLGRGLVWLYARVLTPVGQGAWWLLRGIGAVLAAVGAGLWTGAVWLGRYLVVVPVRWAVRYLVVVPVRWAVRYLVVVPVRWAVVYLVVVPVRWLVRYLVVVPAVRLYARVLTPAGRALARCVRGVVRLLGVVVAGVVAALVWAGRVLLVVPAVAAWRWVFVPVGRVLVVVGREVGEALGHAWRVAGYVSVAVGRFLAALFRWVVVEPVRRVYRGVLTPVGHVVRDAVLRPVAEAVRGAGRTARQAVAAARETVRQARADVRRALFGEHPQGDAPASREPRRPAGRTLDGSTTALTHLTKD</sequence>
<accession>A0A4V6AY20</accession>
<dbReference type="EMBL" id="SZNQ01000001">
    <property type="protein sequence ID" value="TKT04973.1"/>
    <property type="molecule type" value="Genomic_DNA"/>
</dbReference>
<feature type="region of interest" description="Disordered" evidence="1">
    <location>
        <begin position="1"/>
        <end position="20"/>
    </location>
</feature>
<evidence type="ECO:0000256" key="2">
    <source>
        <dbReference type="SAM" id="Phobius"/>
    </source>
</evidence>
<organism evidence="3 4">
    <name type="scientific">Streptomyces lasalocidi</name>
    <name type="common">Streptomyces lasaliensis</name>
    <dbReference type="NCBI Taxonomy" id="324833"/>
    <lineage>
        <taxon>Bacteria</taxon>
        <taxon>Bacillati</taxon>
        <taxon>Actinomycetota</taxon>
        <taxon>Actinomycetes</taxon>
        <taxon>Kitasatosporales</taxon>
        <taxon>Streptomycetaceae</taxon>
        <taxon>Streptomyces</taxon>
    </lineage>
</organism>
<feature type="transmembrane region" description="Helical" evidence="2">
    <location>
        <begin position="303"/>
        <end position="323"/>
    </location>
</feature>
<feature type="transmembrane region" description="Helical" evidence="2">
    <location>
        <begin position="36"/>
        <end position="59"/>
    </location>
</feature>
<protein>
    <submittedName>
        <fullName evidence="3">Uncharacterized protein</fullName>
    </submittedName>
</protein>
<dbReference type="Proteomes" id="UP000305929">
    <property type="component" value="Unassembled WGS sequence"/>
</dbReference>
<evidence type="ECO:0000256" key="1">
    <source>
        <dbReference type="SAM" id="MobiDB-lite"/>
    </source>
</evidence>
<dbReference type="OrthoDB" id="4538058at2"/>
<evidence type="ECO:0000313" key="4">
    <source>
        <dbReference type="Proteomes" id="UP000305929"/>
    </source>
</evidence>
<keyword evidence="4" id="KW-1185">Reference proteome</keyword>
<reference evidence="3 4" key="1">
    <citation type="submission" date="2019-04" db="EMBL/GenBank/DDBJ databases">
        <title>Streptomyces lasaliensis sp. nov., an Actinomycete isolated from soil which produces the polyether antibiotic lasalocid.</title>
        <authorList>
            <person name="Erwin G."/>
            <person name="Haber C."/>
        </authorList>
    </citation>
    <scope>NUCLEOTIDE SEQUENCE [LARGE SCALE GENOMIC DNA]</scope>
    <source>
        <strain evidence="3 4">X-537</strain>
    </source>
</reference>